<dbReference type="InterPro" id="IPR043128">
    <property type="entry name" value="Rev_trsase/Diguanyl_cyclase"/>
</dbReference>
<dbReference type="GO" id="GO:0003887">
    <property type="term" value="F:DNA-directed DNA polymerase activity"/>
    <property type="evidence" value="ECO:0007669"/>
    <property type="project" value="UniProtKB-KW"/>
</dbReference>
<dbReference type="EC" id="2.7.7.7" evidence="3"/>
<dbReference type="Gene3D" id="3.30.1490.100">
    <property type="entry name" value="DNA polymerase, Y-family, little finger domain"/>
    <property type="match status" value="1"/>
</dbReference>
<dbReference type="Pfam" id="PF11799">
    <property type="entry name" value="IMS_C"/>
    <property type="match status" value="1"/>
</dbReference>
<reference evidence="3 4" key="1">
    <citation type="submission" date="2007-10" db="EMBL/GenBank/DDBJ databases">
        <title>Complete sequence of Desulfococcus oleovorans Hxd3.</title>
        <authorList>
            <consortium name="US DOE Joint Genome Institute"/>
            <person name="Copeland A."/>
            <person name="Lucas S."/>
            <person name="Lapidus A."/>
            <person name="Barry K."/>
            <person name="Glavina del Rio T."/>
            <person name="Dalin E."/>
            <person name="Tice H."/>
            <person name="Pitluck S."/>
            <person name="Kiss H."/>
            <person name="Brettin T."/>
            <person name="Bruce D."/>
            <person name="Detter J.C."/>
            <person name="Han C."/>
            <person name="Schmutz J."/>
            <person name="Larimer F."/>
            <person name="Land M."/>
            <person name="Hauser L."/>
            <person name="Kyrpides N."/>
            <person name="Kim E."/>
            <person name="Wawrik B."/>
            <person name="Richardson P."/>
        </authorList>
    </citation>
    <scope>NUCLEOTIDE SEQUENCE [LARGE SCALE GENOMIC DNA]</scope>
    <source>
        <strain evidence="4">DSM 6200 / JCM 39069 / Hxd3</strain>
    </source>
</reference>
<dbReference type="Proteomes" id="UP000008561">
    <property type="component" value="Chromosome"/>
</dbReference>
<dbReference type="InterPro" id="IPR050116">
    <property type="entry name" value="DNA_polymerase-Y"/>
</dbReference>
<dbReference type="Gene3D" id="3.40.1170.60">
    <property type="match status" value="1"/>
</dbReference>
<dbReference type="Gene3D" id="3.30.70.270">
    <property type="match status" value="1"/>
</dbReference>
<organism evidence="3 4">
    <name type="scientific">Desulfosudis oleivorans (strain DSM 6200 / JCM 39069 / Hxd3)</name>
    <name type="common">Desulfococcus oleovorans</name>
    <dbReference type="NCBI Taxonomy" id="96561"/>
    <lineage>
        <taxon>Bacteria</taxon>
        <taxon>Pseudomonadati</taxon>
        <taxon>Thermodesulfobacteriota</taxon>
        <taxon>Desulfobacteria</taxon>
        <taxon>Desulfobacterales</taxon>
        <taxon>Desulfosudaceae</taxon>
        <taxon>Desulfosudis</taxon>
    </lineage>
</organism>
<dbReference type="STRING" id="96561.Dole_0236"/>
<gene>
    <name evidence="3" type="ordered locus">Dole_0236</name>
</gene>
<keyword evidence="3" id="KW-0239">DNA-directed DNA polymerase</keyword>
<dbReference type="GO" id="GO:0042276">
    <property type="term" value="P:error-prone translesion synthesis"/>
    <property type="evidence" value="ECO:0007669"/>
    <property type="project" value="TreeGrafter"/>
</dbReference>
<dbReference type="InterPro" id="IPR036775">
    <property type="entry name" value="DNA_pol_Y-fam_lit_finger_sf"/>
</dbReference>
<protein>
    <submittedName>
        <fullName evidence="3">DNA-directed DNA polymerase</fullName>
        <ecNumber evidence="3">2.7.7.7</ecNumber>
    </submittedName>
</protein>
<dbReference type="EMBL" id="CP000859">
    <property type="protein sequence ID" value="ABW66046.1"/>
    <property type="molecule type" value="Genomic_DNA"/>
</dbReference>
<dbReference type="PROSITE" id="PS50173">
    <property type="entry name" value="UMUC"/>
    <property type="match status" value="1"/>
</dbReference>
<dbReference type="GO" id="GO:0003684">
    <property type="term" value="F:damaged DNA binding"/>
    <property type="evidence" value="ECO:0007669"/>
    <property type="project" value="InterPro"/>
</dbReference>
<dbReference type="Pfam" id="PF00817">
    <property type="entry name" value="IMS"/>
    <property type="match status" value="1"/>
</dbReference>
<dbReference type="PANTHER" id="PTHR11076">
    <property type="entry name" value="DNA REPAIR POLYMERASE UMUC / TRANSFERASE FAMILY MEMBER"/>
    <property type="match status" value="1"/>
</dbReference>
<dbReference type="GO" id="GO:0005829">
    <property type="term" value="C:cytosol"/>
    <property type="evidence" value="ECO:0007669"/>
    <property type="project" value="TreeGrafter"/>
</dbReference>
<keyword evidence="3" id="KW-0548">Nucleotidyltransferase</keyword>
<evidence type="ECO:0000313" key="4">
    <source>
        <dbReference type="Proteomes" id="UP000008561"/>
    </source>
</evidence>
<dbReference type="eggNOG" id="COG0389">
    <property type="taxonomic scope" value="Bacteria"/>
</dbReference>
<feature type="domain" description="UmuC" evidence="2">
    <location>
        <begin position="10"/>
        <end position="192"/>
    </location>
</feature>
<comment type="similarity">
    <text evidence="1">Belongs to the DNA polymerase type-Y family.</text>
</comment>
<keyword evidence="4" id="KW-1185">Reference proteome</keyword>
<dbReference type="RefSeq" id="WP_012173665.1">
    <property type="nucleotide sequence ID" value="NC_009943.1"/>
</dbReference>
<sequence>MIHRFLERSIIHINVAHFAVTVEQTLDARLRDRPVLIAPAGAARTPVYDMSQEAFASGIRKGMPVAGALKACRDCKVVPLYPARYERAMQTIAKYAGAYTPVVEQGSGDGHLFLDVTGTSRLFGPPPDIAWRLERQIKKDFGLAPAWSVAANKLVAKVATRLVKPVGEYIVCPGDEAPFLEPLPLGILPGVERSDLDAFAMYHIGRVNQLRPWSLAQLQVAFDTRAQFLFDTIRGIDLSAVTSGREKEPTVAMEHEFSEDTNQRDQMEQVLYGLVEKGGRALRARQRFARIAGVVVDYSDGRRCARQVSIAPPTANDPALFEAARRALSLAVVRRVRVRYIRLVLRRLLFPPVQLDLFDHDRQERQTRLLTAMDNIRSKFGDSAIYPGRMEAPGLQQLFYA</sequence>
<dbReference type="InterPro" id="IPR017961">
    <property type="entry name" value="DNA_pol_Y-fam_little_finger"/>
</dbReference>
<dbReference type="OrthoDB" id="9808813at2"/>
<name>A8ZS28_DESOH</name>
<evidence type="ECO:0000313" key="3">
    <source>
        <dbReference type="EMBL" id="ABW66046.1"/>
    </source>
</evidence>
<dbReference type="GO" id="GO:0006281">
    <property type="term" value="P:DNA repair"/>
    <property type="evidence" value="ECO:0007669"/>
    <property type="project" value="InterPro"/>
</dbReference>
<evidence type="ECO:0000259" key="2">
    <source>
        <dbReference type="PROSITE" id="PS50173"/>
    </source>
</evidence>
<dbReference type="GO" id="GO:0009432">
    <property type="term" value="P:SOS response"/>
    <property type="evidence" value="ECO:0007669"/>
    <property type="project" value="TreeGrafter"/>
</dbReference>
<keyword evidence="3" id="KW-0808">Transferase</keyword>
<dbReference type="InterPro" id="IPR043502">
    <property type="entry name" value="DNA/RNA_pol_sf"/>
</dbReference>
<dbReference type="HOGENOM" id="CLU_012348_1_3_7"/>
<dbReference type="SUPFAM" id="SSF100879">
    <property type="entry name" value="Lesion bypass DNA polymerase (Y-family), little finger domain"/>
    <property type="match status" value="1"/>
</dbReference>
<dbReference type="AlphaFoldDB" id="A8ZS28"/>
<dbReference type="PANTHER" id="PTHR11076:SF33">
    <property type="entry name" value="DNA POLYMERASE KAPPA"/>
    <property type="match status" value="1"/>
</dbReference>
<dbReference type="InterPro" id="IPR001126">
    <property type="entry name" value="UmuC"/>
</dbReference>
<evidence type="ECO:0000256" key="1">
    <source>
        <dbReference type="ARBA" id="ARBA00010945"/>
    </source>
</evidence>
<proteinExistence type="inferred from homology"/>
<dbReference type="SUPFAM" id="SSF56672">
    <property type="entry name" value="DNA/RNA polymerases"/>
    <property type="match status" value="1"/>
</dbReference>
<dbReference type="KEGG" id="dol:Dole_0236"/>
<accession>A8ZS28</accession>